<evidence type="ECO:0000256" key="6">
    <source>
        <dbReference type="SAM" id="MobiDB-lite"/>
    </source>
</evidence>
<keyword evidence="1 5" id="KW-0677">Repeat</keyword>
<dbReference type="SMART" id="SM00382">
    <property type="entry name" value="AAA"/>
    <property type="match status" value="2"/>
</dbReference>
<evidence type="ECO:0000256" key="4">
    <source>
        <dbReference type="ARBA" id="ARBA00023186"/>
    </source>
</evidence>
<evidence type="ECO:0000313" key="10">
    <source>
        <dbReference type="Proteomes" id="UP001515480"/>
    </source>
</evidence>
<dbReference type="InterPro" id="IPR001270">
    <property type="entry name" value="ClpA/B"/>
</dbReference>
<dbReference type="CDD" id="cd00009">
    <property type="entry name" value="AAA"/>
    <property type="match status" value="1"/>
</dbReference>
<accession>A0AB34JXJ1</accession>
<dbReference type="GO" id="GO:0005524">
    <property type="term" value="F:ATP binding"/>
    <property type="evidence" value="ECO:0007669"/>
    <property type="project" value="UniProtKB-KW"/>
</dbReference>
<keyword evidence="4" id="KW-0143">Chaperone</keyword>
<dbReference type="InterPro" id="IPR019489">
    <property type="entry name" value="Clp_ATPase_C"/>
</dbReference>
<feature type="compositionally biased region" description="Polar residues" evidence="6">
    <location>
        <begin position="1113"/>
        <end position="1122"/>
    </location>
</feature>
<gene>
    <name evidence="9" type="ORF">AB1Y20_020494</name>
</gene>
<feature type="signal peptide" evidence="7">
    <location>
        <begin position="1"/>
        <end position="18"/>
    </location>
</feature>
<dbReference type="PROSITE" id="PS51903">
    <property type="entry name" value="CLP_R"/>
    <property type="match status" value="1"/>
</dbReference>
<dbReference type="SMART" id="SM01086">
    <property type="entry name" value="ClpB_D2-small"/>
    <property type="match status" value="1"/>
</dbReference>
<dbReference type="CDD" id="cd19499">
    <property type="entry name" value="RecA-like_ClpB_Hsp104-like"/>
    <property type="match status" value="1"/>
</dbReference>
<keyword evidence="7" id="KW-0732">Signal</keyword>
<dbReference type="FunFam" id="3.40.50.300:FF:000025">
    <property type="entry name" value="ATP-dependent Clp protease subunit"/>
    <property type="match status" value="1"/>
</dbReference>
<dbReference type="PROSITE" id="PS00870">
    <property type="entry name" value="CLPAB_1"/>
    <property type="match status" value="1"/>
</dbReference>
<dbReference type="InterPro" id="IPR004176">
    <property type="entry name" value="Clp_R_N"/>
</dbReference>
<dbReference type="InterPro" id="IPR041546">
    <property type="entry name" value="ClpA/ClpB_AAA_lid"/>
</dbReference>
<dbReference type="Pfam" id="PF02861">
    <property type="entry name" value="Clp_N"/>
    <property type="match status" value="1"/>
</dbReference>
<dbReference type="Gene3D" id="1.10.8.60">
    <property type="match status" value="1"/>
</dbReference>
<feature type="chain" id="PRO_5044301263" description="Clp R domain-containing protein" evidence="7">
    <location>
        <begin position="19"/>
        <end position="1199"/>
    </location>
</feature>
<dbReference type="PANTHER" id="PTHR11638">
    <property type="entry name" value="ATP-DEPENDENT CLP PROTEASE"/>
    <property type="match status" value="1"/>
</dbReference>
<dbReference type="Gene3D" id="1.10.1780.10">
    <property type="entry name" value="Clp, N-terminal domain"/>
    <property type="match status" value="1"/>
</dbReference>
<dbReference type="Pfam" id="PF10431">
    <property type="entry name" value="ClpB_D2-small"/>
    <property type="match status" value="1"/>
</dbReference>
<comment type="caution">
    <text evidence="9">The sequence shown here is derived from an EMBL/GenBank/DDBJ whole genome shotgun (WGS) entry which is preliminary data.</text>
</comment>
<feature type="domain" description="Clp R" evidence="8">
    <location>
        <begin position="66"/>
        <end position="212"/>
    </location>
</feature>
<dbReference type="FunFam" id="3.40.50.300:FF:000010">
    <property type="entry name" value="Chaperone clpB 1, putative"/>
    <property type="match status" value="1"/>
</dbReference>
<dbReference type="GO" id="GO:0016887">
    <property type="term" value="F:ATP hydrolysis activity"/>
    <property type="evidence" value="ECO:0007669"/>
    <property type="project" value="InterPro"/>
</dbReference>
<keyword evidence="2" id="KW-0547">Nucleotide-binding</keyword>
<dbReference type="InterPro" id="IPR018368">
    <property type="entry name" value="ClpA/B_CS1"/>
</dbReference>
<dbReference type="PANTHER" id="PTHR11638:SF18">
    <property type="entry name" value="HEAT SHOCK PROTEIN 104"/>
    <property type="match status" value="1"/>
</dbReference>
<keyword evidence="3" id="KW-0067">ATP-binding</keyword>
<dbReference type="InterPro" id="IPR003593">
    <property type="entry name" value="AAA+_ATPase"/>
</dbReference>
<evidence type="ECO:0000256" key="7">
    <source>
        <dbReference type="SAM" id="SignalP"/>
    </source>
</evidence>
<dbReference type="SUPFAM" id="SSF52540">
    <property type="entry name" value="P-loop containing nucleoside triphosphate hydrolases"/>
    <property type="match status" value="2"/>
</dbReference>
<dbReference type="Pfam" id="PF07724">
    <property type="entry name" value="AAA_2"/>
    <property type="match status" value="1"/>
</dbReference>
<dbReference type="Pfam" id="PF17871">
    <property type="entry name" value="AAA_lid_9"/>
    <property type="match status" value="1"/>
</dbReference>
<feature type="compositionally biased region" description="Acidic residues" evidence="6">
    <location>
        <begin position="915"/>
        <end position="926"/>
    </location>
</feature>
<sequence length="1199" mass="131314">MRSCEILWLMLHLQASSALLATRLVPPQHQTPRVVAPNQLFQKRAAVSRTARIACALEAPAELLSREKWTRTGYDSILGLVNVCQRLGHKRAETEHIGISLLSDRSIACSMVSATGTDPKALRNGFEVFAASQPKKFPMEFGNEPPQLGDSLLALLRKASDHRRHLNDELLSEKHVMLALIDDVRVGQRLMHRFKIDAASLHLATGYAPNPNRAMPRSEPPPVATPRSASPRADPTSTPPPSKPPAMTYTLDRYSRDLTADAREGRLDPVVGRDDEVRRAMTVLSRRTKNNPILIGQPGVGKTAIVEGLAQLIVNGDVPESLQGRRVVALDMGALVAGAKMRGEFEERLKAVLHEVEDAEGEIVLFIDEIHVVIGAGKVDGAMDAGNLFKPALARGQLRCIGATTLDEYTKYIEKDAAFERRFQQVVVEQPTVDATVGILRGLKERYEKHHGVNIADSALVAAAALSDRYITNRFLPDKAIDLIDEAAARLKMDSTSRPQELDEVCRLLKNAQMERTSLADEAEENPSARERLVALDADVEELKGRRDALTSEWEEEKSRLEDEEESRDEDDVRPRLTVDKADVAAVVTQWTGIPTDRMLSAEAEKLLLLPTALEARVKGQPAAVGAVADAIMCSRSGLADLSRPLASFLFLGPTGVGKTELAKALAYSLFDDEDAMIRIDMSEYMTAESVSRLLGAPPGYVGYEEGGQLTEAVRRRPYSVVLFDEMDKAHPEVFNVLLQVLDDGRATDGHGRTVNFKNTIIILTSNVGADVILEAGGEPSRADETRTRVIDALRTRYRPEFLNRLDEMVIFNPLGLEELRAITRIQLAALQERLAARRISLRVSDEALDVLTASGHSPEYGARPLKRVVHRQLKTPLAHALVSQTVADGDTVEFVADPLSGELTMHVVAKEAPVDTEEQLEDSASEDLQATADEESPQEVEDVEEVVGAADVDTEVSAVEESVEDFEDVVAANDFTEAADEEFVEEATEEFQEVVAADDFTDAADEELQEEASEHWEEVVAAADEDLRDEALEDFQEVVAEDLEEVVAEDLTDSADETLQEDDASEESMELVAEDVADADDEDLTNAAAEELQEFAAEDLTDAPADDLEDAQASQSASTIAESDGVELVTDPVTGKLTMEVPRTVDGEGESAEIPKLQKKEDAKPSVTVQKQVYTNKKVHVKVASPTPLGERLGQKLR</sequence>
<keyword evidence="10" id="KW-1185">Reference proteome</keyword>
<dbReference type="GO" id="GO:0034605">
    <property type="term" value="P:cellular response to heat"/>
    <property type="evidence" value="ECO:0007669"/>
    <property type="project" value="TreeGrafter"/>
</dbReference>
<feature type="region of interest" description="Disordered" evidence="6">
    <location>
        <begin position="914"/>
        <end position="941"/>
    </location>
</feature>
<dbReference type="PRINTS" id="PR00300">
    <property type="entry name" value="CLPPROTEASEA"/>
</dbReference>
<name>A0AB34JXJ1_PRYPA</name>
<evidence type="ECO:0000256" key="1">
    <source>
        <dbReference type="ARBA" id="ARBA00022737"/>
    </source>
</evidence>
<evidence type="ECO:0000256" key="5">
    <source>
        <dbReference type="PROSITE-ProRule" id="PRU01251"/>
    </source>
</evidence>
<feature type="compositionally biased region" description="Acidic residues" evidence="6">
    <location>
        <begin position="1097"/>
        <end position="1111"/>
    </location>
</feature>
<reference evidence="9 10" key="1">
    <citation type="journal article" date="2024" name="Science">
        <title>Giant polyketide synthase enzymes in the biosynthesis of giant marine polyether toxins.</title>
        <authorList>
            <person name="Fallon T.R."/>
            <person name="Shende V.V."/>
            <person name="Wierzbicki I.H."/>
            <person name="Pendleton A.L."/>
            <person name="Watervoot N.F."/>
            <person name="Auber R.P."/>
            <person name="Gonzalez D.J."/>
            <person name="Wisecaver J.H."/>
            <person name="Moore B.S."/>
        </authorList>
    </citation>
    <scope>NUCLEOTIDE SEQUENCE [LARGE SCALE GENOMIC DNA]</scope>
    <source>
        <strain evidence="9 10">12B1</strain>
    </source>
</reference>
<organism evidence="9 10">
    <name type="scientific">Prymnesium parvum</name>
    <name type="common">Toxic golden alga</name>
    <dbReference type="NCBI Taxonomy" id="97485"/>
    <lineage>
        <taxon>Eukaryota</taxon>
        <taxon>Haptista</taxon>
        <taxon>Haptophyta</taxon>
        <taxon>Prymnesiophyceae</taxon>
        <taxon>Prymnesiales</taxon>
        <taxon>Prymnesiaceae</taxon>
        <taxon>Prymnesium</taxon>
    </lineage>
</organism>
<evidence type="ECO:0000259" key="8">
    <source>
        <dbReference type="PROSITE" id="PS51903"/>
    </source>
</evidence>
<dbReference type="InterPro" id="IPR027417">
    <property type="entry name" value="P-loop_NTPase"/>
</dbReference>
<dbReference type="SUPFAM" id="SSF81923">
    <property type="entry name" value="Double Clp-N motif"/>
    <property type="match status" value="1"/>
</dbReference>
<dbReference type="Proteomes" id="UP001515480">
    <property type="component" value="Unassembled WGS sequence"/>
</dbReference>
<dbReference type="InterPro" id="IPR050130">
    <property type="entry name" value="ClpA_ClpB"/>
</dbReference>
<evidence type="ECO:0000256" key="3">
    <source>
        <dbReference type="ARBA" id="ARBA00022840"/>
    </source>
</evidence>
<dbReference type="InterPro" id="IPR036628">
    <property type="entry name" value="Clp_N_dom_sf"/>
</dbReference>
<feature type="region of interest" description="Disordered" evidence="6">
    <location>
        <begin position="546"/>
        <end position="574"/>
    </location>
</feature>
<protein>
    <recommendedName>
        <fullName evidence="8">Clp R domain-containing protein</fullName>
    </recommendedName>
</protein>
<dbReference type="Gene3D" id="3.40.50.300">
    <property type="entry name" value="P-loop containing nucleotide triphosphate hydrolases"/>
    <property type="match status" value="3"/>
</dbReference>
<feature type="region of interest" description="Disordered" evidence="6">
    <location>
        <begin position="1097"/>
        <end position="1167"/>
    </location>
</feature>
<dbReference type="Pfam" id="PF00004">
    <property type="entry name" value="AAA"/>
    <property type="match status" value="1"/>
</dbReference>
<dbReference type="GO" id="GO:0005737">
    <property type="term" value="C:cytoplasm"/>
    <property type="evidence" value="ECO:0007669"/>
    <property type="project" value="TreeGrafter"/>
</dbReference>
<proteinExistence type="predicted"/>
<dbReference type="EMBL" id="JBGBPQ010000004">
    <property type="protein sequence ID" value="KAL1525641.1"/>
    <property type="molecule type" value="Genomic_DNA"/>
</dbReference>
<dbReference type="AlphaFoldDB" id="A0AB34JXJ1"/>
<evidence type="ECO:0000313" key="9">
    <source>
        <dbReference type="EMBL" id="KAL1525641.1"/>
    </source>
</evidence>
<evidence type="ECO:0000256" key="2">
    <source>
        <dbReference type="ARBA" id="ARBA00022741"/>
    </source>
</evidence>
<dbReference type="InterPro" id="IPR003959">
    <property type="entry name" value="ATPase_AAA_core"/>
</dbReference>
<feature type="region of interest" description="Disordered" evidence="6">
    <location>
        <begin position="209"/>
        <end position="249"/>
    </location>
</feature>